<reference evidence="2 3" key="1">
    <citation type="submission" date="2016-10" db="EMBL/GenBank/DDBJ databases">
        <authorList>
            <person name="de Groot N.N."/>
        </authorList>
    </citation>
    <scope>NUCLEOTIDE SEQUENCE [LARGE SCALE GENOMIC DNA]</scope>
    <source>
        <strain evidence="2 3">CGMCC 4.6533</strain>
    </source>
</reference>
<evidence type="ECO:0000313" key="2">
    <source>
        <dbReference type="EMBL" id="SDK45901.1"/>
    </source>
</evidence>
<sequence>MGVREAREKLGDRVNAAHYLGEHTVIERNRAPFAVLVPYAWWAEQQNQSGQGTPAP</sequence>
<dbReference type="InterPro" id="IPR036165">
    <property type="entry name" value="YefM-like_sf"/>
</dbReference>
<proteinExistence type="inferred from homology"/>
<gene>
    <name evidence="2" type="ORF">SAMN05421869_11652</name>
</gene>
<organism evidence="2 3">
    <name type="scientific">Nonomuraea jiangxiensis</name>
    <dbReference type="NCBI Taxonomy" id="633440"/>
    <lineage>
        <taxon>Bacteria</taxon>
        <taxon>Bacillati</taxon>
        <taxon>Actinomycetota</taxon>
        <taxon>Actinomycetes</taxon>
        <taxon>Streptosporangiales</taxon>
        <taxon>Streptosporangiaceae</taxon>
        <taxon>Nonomuraea</taxon>
    </lineage>
</organism>
<dbReference type="RefSeq" id="WP_176993484.1">
    <property type="nucleotide sequence ID" value="NZ_FNDJ01000016.1"/>
</dbReference>
<dbReference type="Gene3D" id="3.40.1620.10">
    <property type="entry name" value="YefM-like domain"/>
    <property type="match status" value="1"/>
</dbReference>
<dbReference type="AlphaFoldDB" id="A0A1G9C2I1"/>
<protein>
    <recommendedName>
        <fullName evidence="4">Antitoxin</fullName>
    </recommendedName>
</protein>
<evidence type="ECO:0008006" key="4">
    <source>
        <dbReference type="Google" id="ProtNLM"/>
    </source>
</evidence>
<comment type="similarity">
    <text evidence="1">Belongs to the phD/YefM antitoxin family.</text>
</comment>
<accession>A0A1G9C2I1</accession>
<dbReference type="Proteomes" id="UP000199202">
    <property type="component" value="Unassembled WGS sequence"/>
</dbReference>
<evidence type="ECO:0000256" key="1">
    <source>
        <dbReference type="ARBA" id="ARBA00009981"/>
    </source>
</evidence>
<dbReference type="EMBL" id="FNDJ01000016">
    <property type="protein sequence ID" value="SDK45901.1"/>
    <property type="molecule type" value="Genomic_DNA"/>
</dbReference>
<evidence type="ECO:0000313" key="3">
    <source>
        <dbReference type="Proteomes" id="UP000199202"/>
    </source>
</evidence>
<keyword evidence="3" id="KW-1185">Reference proteome</keyword>
<dbReference type="SUPFAM" id="SSF143120">
    <property type="entry name" value="YefM-like"/>
    <property type="match status" value="1"/>
</dbReference>
<name>A0A1G9C2I1_9ACTN</name>